<sequence length="217" mass="23820">MVCEYTKAYGKAIQMINEVSSRVSPCSSVSCIFGMSTGILSVFCFALALAIFALLRLDPVAPYINFLCCVTVFAGLSTLSVAANVACNRSKAADEKLLEMSQVAGEANSLLIKNSLPVGCDSHVKLQLVYVSLAGCRRQFLETFGPSAEEMFQRALHYFSSDYACCVATKYFQFSCSESTPGHGDKGPWFCQFVSHCLKKGSWHWNSVYDPGKREFV</sequence>
<feature type="transmembrane region" description="Helical" evidence="1">
    <location>
        <begin position="63"/>
        <end position="87"/>
    </location>
</feature>
<organism evidence="2 3">
    <name type="scientific">Willisornis vidua</name>
    <name type="common">Xingu scale-backed antbird</name>
    <dbReference type="NCBI Taxonomy" id="1566151"/>
    <lineage>
        <taxon>Eukaryota</taxon>
        <taxon>Metazoa</taxon>
        <taxon>Chordata</taxon>
        <taxon>Craniata</taxon>
        <taxon>Vertebrata</taxon>
        <taxon>Euteleostomi</taxon>
        <taxon>Archelosauria</taxon>
        <taxon>Archosauria</taxon>
        <taxon>Dinosauria</taxon>
        <taxon>Saurischia</taxon>
        <taxon>Theropoda</taxon>
        <taxon>Coelurosauria</taxon>
        <taxon>Aves</taxon>
        <taxon>Neognathae</taxon>
        <taxon>Neoaves</taxon>
        <taxon>Telluraves</taxon>
        <taxon>Australaves</taxon>
        <taxon>Passeriformes</taxon>
        <taxon>Thamnophilidae</taxon>
        <taxon>Willisornis</taxon>
    </lineage>
</organism>
<dbReference type="EMBL" id="WHWB01034240">
    <property type="protein sequence ID" value="KAJ7412460.1"/>
    <property type="molecule type" value="Genomic_DNA"/>
</dbReference>
<accession>A0ABQ9CZT8</accession>
<evidence type="ECO:0000313" key="3">
    <source>
        <dbReference type="Proteomes" id="UP001145742"/>
    </source>
</evidence>
<protein>
    <submittedName>
        <fullName evidence="2">Uncharacterized protein</fullName>
    </submittedName>
</protein>
<keyword evidence="1" id="KW-1133">Transmembrane helix</keyword>
<evidence type="ECO:0000256" key="1">
    <source>
        <dbReference type="SAM" id="Phobius"/>
    </source>
</evidence>
<keyword evidence="3" id="KW-1185">Reference proteome</keyword>
<keyword evidence="1" id="KW-0812">Transmembrane</keyword>
<proteinExistence type="predicted"/>
<keyword evidence="1" id="KW-0472">Membrane</keyword>
<feature type="transmembrane region" description="Helical" evidence="1">
    <location>
        <begin position="31"/>
        <end position="57"/>
    </location>
</feature>
<gene>
    <name evidence="2" type="ORF">WISP_96265</name>
</gene>
<evidence type="ECO:0000313" key="2">
    <source>
        <dbReference type="EMBL" id="KAJ7412460.1"/>
    </source>
</evidence>
<name>A0ABQ9CZT8_9PASS</name>
<reference evidence="2" key="1">
    <citation type="submission" date="2019-10" db="EMBL/GenBank/DDBJ databases">
        <authorList>
            <person name="Soares A.E.R."/>
            <person name="Aleixo A."/>
            <person name="Schneider P."/>
            <person name="Miyaki C.Y."/>
            <person name="Schneider M.P."/>
            <person name="Mello C."/>
            <person name="Vasconcelos A.T.R."/>
        </authorList>
    </citation>
    <scope>NUCLEOTIDE SEQUENCE</scope>
    <source>
        <tissue evidence="2">Muscle</tissue>
    </source>
</reference>
<dbReference type="Proteomes" id="UP001145742">
    <property type="component" value="Unassembled WGS sequence"/>
</dbReference>
<comment type="caution">
    <text evidence="2">The sequence shown here is derived from an EMBL/GenBank/DDBJ whole genome shotgun (WGS) entry which is preliminary data.</text>
</comment>